<dbReference type="PANTHER" id="PTHR10579:SF156">
    <property type="entry name" value="VWFA DOMAIN-CONTAINING PROTEIN"/>
    <property type="match status" value="1"/>
</dbReference>
<gene>
    <name evidence="3" type="ORF">PGQ11_009803</name>
</gene>
<sequence>MSSHNTNGDKIFRDVNMSEAPTEKDWVNDNQSGDVDSEASRTPSNIEEPVISMEPLKTEDGLLVRVIPPKEPTQKIGHVPCDIVLVIDVSSSMFNKAPILDKDGVPEMDTGCTLLDIVKHAALTIVHTLDEDDGVGLVTFGAVSKVVHELKSMNMANKKQTEAIIRELKIEWGSEIWQGVETGLGLFSAHSNSGNVPALMLLTDGRPSSEPAGGYARALGEREPLPTAIHTFGFGKHIESDVLSTIANIGGGYYGFIPNSNAVCTVIVNATAHLQSTFATKCQLELKVSNHPENFAMSTDQVLGIRKKPRFGATIWTIPLGNIQYGQSRDIYLRFTGELRKPGLGIHARLTQSNVKGPRSVEEAKVHKASTSTLLDGEIAFHENRSLICRFILMLLPCDRHGTFIELNDRAKRIELFNFLLKRPYSGDHHADGNRLLGEQVESHIRTAVYANNVKWETWGQHYLLSLWFAHAKQLRTSFMDPGVQMYDANSPLFQQCQERLMRAFEAEVKPSTPSRLAEADPVYSSGSQTLNMTSYSGRSMQGSSGGFQSTPGSHQRSCDSWDIV</sequence>
<feature type="region of interest" description="Disordered" evidence="1">
    <location>
        <begin position="1"/>
        <end position="47"/>
    </location>
</feature>
<dbReference type="PANTHER" id="PTHR10579">
    <property type="entry name" value="CALCIUM-ACTIVATED CHLORIDE CHANNEL REGULATOR"/>
    <property type="match status" value="1"/>
</dbReference>
<evidence type="ECO:0000313" key="3">
    <source>
        <dbReference type="EMBL" id="KAK8859069.1"/>
    </source>
</evidence>
<dbReference type="EMBL" id="JAPCWZ010000006">
    <property type="protein sequence ID" value="KAK8859069.1"/>
    <property type="molecule type" value="Genomic_DNA"/>
</dbReference>
<dbReference type="SMART" id="SM00327">
    <property type="entry name" value="VWA"/>
    <property type="match status" value="1"/>
</dbReference>
<dbReference type="PROSITE" id="PS50234">
    <property type="entry name" value="VWFA"/>
    <property type="match status" value="1"/>
</dbReference>
<keyword evidence="4" id="KW-1185">Reference proteome</keyword>
<dbReference type="Gene3D" id="3.40.50.410">
    <property type="entry name" value="von Willebrand factor, type A domain"/>
    <property type="match status" value="1"/>
</dbReference>
<dbReference type="Pfam" id="PF14624">
    <property type="entry name" value="Vwaint"/>
    <property type="match status" value="1"/>
</dbReference>
<evidence type="ECO:0000259" key="2">
    <source>
        <dbReference type="PROSITE" id="PS50234"/>
    </source>
</evidence>
<feature type="region of interest" description="Disordered" evidence="1">
    <location>
        <begin position="535"/>
        <end position="565"/>
    </location>
</feature>
<dbReference type="Proteomes" id="UP001390339">
    <property type="component" value="Unassembled WGS sequence"/>
</dbReference>
<dbReference type="InterPro" id="IPR032838">
    <property type="entry name" value="Vwaint_dom"/>
</dbReference>
<feature type="compositionally biased region" description="Polar residues" evidence="1">
    <location>
        <begin position="28"/>
        <end position="45"/>
    </location>
</feature>
<dbReference type="InterPro" id="IPR002035">
    <property type="entry name" value="VWF_A"/>
</dbReference>
<reference evidence="3 4" key="1">
    <citation type="journal article" date="2024" name="IMA Fungus">
        <title>Apiospora arundinis, a panoply of carbohydrate-active enzymes and secondary metabolites.</title>
        <authorList>
            <person name="Sorensen T."/>
            <person name="Petersen C."/>
            <person name="Muurmann A.T."/>
            <person name="Christiansen J.V."/>
            <person name="Brundto M.L."/>
            <person name="Overgaard C.K."/>
            <person name="Boysen A.T."/>
            <person name="Wollenberg R.D."/>
            <person name="Larsen T.O."/>
            <person name="Sorensen J.L."/>
            <person name="Nielsen K.L."/>
            <person name="Sondergaard T.E."/>
        </authorList>
    </citation>
    <scope>NUCLEOTIDE SEQUENCE [LARGE SCALE GENOMIC DNA]</scope>
    <source>
        <strain evidence="3 4">AAU 773</strain>
    </source>
</reference>
<dbReference type="InterPro" id="IPR036465">
    <property type="entry name" value="vWFA_dom_sf"/>
</dbReference>
<feature type="domain" description="VWFA" evidence="2">
    <location>
        <begin position="82"/>
        <end position="274"/>
    </location>
</feature>
<dbReference type="Pfam" id="PF00092">
    <property type="entry name" value="VWA"/>
    <property type="match status" value="1"/>
</dbReference>
<feature type="compositionally biased region" description="Polar residues" evidence="1">
    <location>
        <begin position="535"/>
        <end position="556"/>
    </location>
</feature>
<evidence type="ECO:0000313" key="4">
    <source>
        <dbReference type="Proteomes" id="UP001390339"/>
    </source>
</evidence>
<organism evidence="3 4">
    <name type="scientific">Apiospora arundinis</name>
    <dbReference type="NCBI Taxonomy" id="335852"/>
    <lineage>
        <taxon>Eukaryota</taxon>
        <taxon>Fungi</taxon>
        <taxon>Dikarya</taxon>
        <taxon>Ascomycota</taxon>
        <taxon>Pezizomycotina</taxon>
        <taxon>Sordariomycetes</taxon>
        <taxon>Xylariomycetidae</taxon>
        <taxon>Amphisphaeriales</taxon>
        <taxon>Apiosporaceae</taxon>
        <taxon>Apiospora</taxon>
    </lineage>
</organism>
<dbReference type="SUPFAM" id="SSF53300">
    <property type="entry name" value="vWA-like"/>
    <property type="match status" value="1"/>
</dbReference>
<evidence type="ECO:0000256" key="1">
    <source>
        <dbReference type="SAM" id="MobiDB-lite"/>
    </source>
</evidence>
<proteinExistence type="predicted"/>
<accession>A0ABR2I8G3</accession>
<name>A0ABR2I8G3_9PEZI</name>
<dbReference type="InterPro" id="IPR051266">
    <property type="entry name" value="CLCR"/>
</dbReference>
<comment type="caution">
    <text evidence="3">The sequence shown here is derived from an EMBL/GenBank/DDBJ whole genome shotgun (WGS) entry which is preliminary data.</text>
</comment>
<protein>
    <submittedName>
        <fullName evidence="3">Inter-alpha-trypsin inhibitor heavy chain H3</fullName>
    </submittedName>
</protein>